<feature type="transmembrane region" description="Helical" evidence="1">
    <location>
        <begin position="48"/>
        <end position="72"/>
    </location>
</feature>
<keyword evidence="3" id="KW-0808">Transferase</keyword>
<keyword evidence="4" id="KW-1185">Reference proteome</keyword>
<gene>
    <name evidence="3" type="ORF">G9U51_12365</name>
</gene>
<comment type="caution">
    <text evidence="3">The sequence shown here is derived from an EMBL/GenBank/DDBJ whole genome shotgun (WGS) entry which is preliminary data.</text>
</comment>
<keyword evidence="1" id="KW-1133">Transmembrane helix</keyword>
<sequence length="360" mass="39711">MSVPVEDRARGRFGELDALRGIAACAVVAFHYTTLFDEFFPGHRRFPVTFRAGALGVQLFFMISGFVILMTARQKRSARAFGLARAVRLYPTYWACVTVTLLVTSATGVSVLGQPADVVAVNYTMLQSFLRVRDLDGAYWSLAREITFYLIVAAALVVMRGRLTSRVTTRIAVVWTLFGLALCTLSWMRPGNVTHLLVSATASQYAPLFSFGMVMYEMRLGQRRGLLLPAFLALAATATQGLIEGWRLAPVVFLLTLAFAAVTLTNRFAWLNTRVLLWLGAVSYPLYLLHQNIGYAIIVRTDERLGPYGSRLIAFAVVLALAWGVHEVIERRLTRAISVRLRARPAPPHAPSAGGEPTNA</sequence>
<dbReference type="RefSeq" id="WP_166197243.1">
    <property type="nucleotide sequence ID" value="NZ_JAAOIV010000009.1"/>
</dbReference>
<feature type="transmembrane region" description="Helical" evidence="1">
    <location>
        <begin position="226"/>
        <end position="243"/>
    </location>
</feature>
<accession>A0A967B1H8</accession>
<keyword evidence="1" id="KW-0472">Membrane</keyword>
<dbReference type="InterPro" id="IPR002656">
    <property type="entry name" value="Acyl_transf_3_dom"/>
</dbReference>
<feature type="transmembrane region" description="Helical" evidence="1">
    <location>
        <begin position="249"/>
        <end position="269"/>
    </location>
</feature>
<dbReference type="AlphaFoldDB" id="A0A967B1H8"/>
<dbReference type="PANTHER" id="PTHR23028">
    <property type="entry name" value="ACETYLTRANSFERASE"/>
    <property type="match status" value="1"/>
</dbReference>
<feature type="transmembrane region" description="Helical" evidence="1">
    <location>
        <begin position="194"/>
        <end position="214"/>
    </location>
</feature>
<feature type="transmembrane region" description="Helical" evidence="1">
    <location>
        <begin position="276"/>
        <end position="299"/>
    </location>
</feature>
<dbReference type="InterPro" id="IPR050879">
    <property type="entry name" value="Acyltransferase_3"/>
</dbReference>
<evidence type="ECO:0000256" key="1">
    <source>
        <dbReference type="SAM" id="Phobius"/>
    </source>
</evidence>
<dbReference type="Proteomes" id="UP000744769">
    <property type="component" value="Unassembled WGS sequence"/>
</dbReference>
<dbReference type="PANTHER" id="PTHR23028:SF53">
    <property type="entry name" value="ACYL_TRANSF_3 DOMAIN-CONTAINING PROTEIN"/>
    <property type="match status" value="1"/>
</dbReference>
<feature type="transmembrane region" description="Helical" evidence="1">
    <location>
        <begin position="138"/>
        <end position="159"/>
    </location>
</feature>
<keyword evidence="1" id="KW-0812">Transmembrane</keyword>
<evidence type="ECO:0000313" key="4">
    <source>
        <dbReference type="Proteomes" id="UP000744769"/>
    </source>
</evidence>
<feature type="transmembrane region" description="Helical" evidence="1">
    <location>
        <begin position="305"/>
        <end position="325"/>
    </location>
</feature>
<dbReference type="GO" id="GO:0016747">
    <property type="term" value="F:acyltransferase activity, transferring groups other than amino-acyl groups"/>
    <property type="evidence" value="ECO:0007669"/>
    <property type="project" value="InterPro"/>
</dbReference>
<feature type="transmembrane region" description="Helical" evidence="1">
    <location>
        <begin position="171"/>
        <end position="188"/>
    </location>
</feature>
<feature type="transmembrane region" description="Helical" evidence="1">
    <location>
        <begin position="18"/>
        <end position="36"/>
    </location>
</feature>
<keyword evidence="3" id="KW-0012">Acyltransferase</keyword>
<feature type="domain" description="Acyltransferase 3" evidence="2">
    <location>
        <begin position="15"/>
        <end position="324"/>
    </location>
</feature>
<feature type="transmembrane region" description="Helical" evidence="1">
    <location>
        <begin position="93"/>
        <end position="113"/>
    </location>
</feature>
<dbReference type="EMBL" id="JAAOIV010000009">
    <property type="protein sequence ID" value="NHN56573.1"/>
    <property type="molecule type" value="Genomic_DNA"/>
</dbReference>
<evidence type="ECO:0000259" key="2">
    <source>
        <dbReference type="Pfam" id="PF01757"/>
    </source>
</evidence>
<protein>
    <submittedName>
        <fullName evidence="3">Acyltransferase</fullName>
    </submittedName>
</protein>
<name>A0A967B1H8_9MICO</name>
<dbReference type="GO" id="GO:0009103">
    <property type="term" value="P:lipopolysaccharide biosynthetic process"/>
    <property type="evidence" value="ECO:0007669"/>
    <property type="project" value="TreeGrafter"/>
</dbReference>
<dbReference type="Pfam" id="PF01757">
    <property type="entry name" value="Acyl_transf_3"/>
    <property type="match status" value="1"/>
</dbReference>
<proteinExistence type="predicted"/>
<organism evidence="3 4">
    <name type="scientific">Metallococcus carri</name>
    <dbReference type="NCBI Taxonomy" id="1656884"/>
    <lineage>
        <taxon>Bacteria</taxon>
        <taxon>Bacillati</taxon>
        <taxon>Actinomycetota</taxon>
        <taxon>Actinomycetes</taxon>
        <taxon>Micrococcales</taxon>
        <taxon>Dermacoccaceae</taxon>
        <taxon>Metallococcus</taxon>
    </lineage>
</organism>
<dbReference type="GO" id="GO:0016020">
    <property type="term" value="C:membrane"/>
    <property type="evidence" value="ECO:0007669"/>
    <property type="project" value="TreeGrafter"/>
</dbReference>
<evidence type="ECO:0000313" key="3">
    <source>
        <dbReference type="EMBL" id="NHN56573.1"/>
    </source>
</evidence>
<reference evidence="3" key="1">
    <citation type="submission" date="2020-03" db="EMBL/GenBank/DDBJ databases">
        <title>Draft sequencing of Calidifontibacter sp. DB0510.</title>
        <authorList>
            <person name="Kim D.-U."/>
        </authorList>
    </citation>
    <scope>NUCLEOTIDE SEQUENCE</scope>
    <source>
        <strain evidence="3">DB0510</strain>
    </source>
</reference>